<sequence length="69" mass="7431">MQHVQHSSAATSSALGRNRQKRRSRPALFELCTVNTVWDVVLDDIVATIAADLSSLTAGWHSLTASGKP</sequence>
<keyword evidence="2" id="KW-0614">Plasmid</keyword>
<organism evidence="2 3">
    <name type="scientific">Rhizobium gallicum bv. gallicum R602sp</name>
    <dbReference type="NCBI Taxonomy" id="1041138"/>
    <lineage>
        <taxon>Bacteria</taxon>
        <taxon>Pseudomonadati</taxon>
        <taxon>Pseudomonadota</taxon>
        <taxon>Alphaproteobacteria</taxon>
        <taxon>Hyphomicrobiales</taxon>
        <taxon>Rhizobiaceae</taxon>
        <taxon>Rhizobium/Agrobacterium group</taxon>
        <taxon>Rhizobium</taxon>
    </lineage>
</organism>
<feature type="region of interest" description="Disordered" evidence="1">
    <location>
        <begin position="1"/>
        <end position="22"/>
    </location>
</feature>
<protein>
    <submittedName>
        <fullName evidence="2">Uncharacterized protein</fullName>
    </submittedName>
</protein>
<proteinExistence type="predicted"/>
<reference evidence="2 3" key="1">
    <citation type="submission" date="2013-11" db="EMBL/GenBank/DDBJ databases">
        <title>Complete genome sequence of Rhizobium gallicum bv. gallicum R602.</title>
        <authorList>
            <person name="Bustos P."/>
            <person name="Santamaria R.I."/>
            <person name="Lozano L."/>
            <person name="Acosta J.L."/>
            <person name="Ormeno-Orrillo E."/>
            <person name="Rogel M.A."/>
            <person name="Romero D."/>
            <person name="Cevallos M.A."/>
            <person name="Martinez-Romero E."/>
            <person name="Gonzalez V."/>
        </authorList>
    </citation>
    <scope>NUCLEOTIDE SEQUENCE [LARGE SCALE GENOMIC DNA]</scope>
    <source>
        <strain evidence="2 3">R602</strain>
        <plasmid evidence="2 3">pRgalR602b</plasmid>
    </source>
</reference>
<keyword evidence="3" id="KW-1185">Reference proteome</keyword>
<dbReference type="Proteomes" id="UP000031368">
    <property type="component" value="Plasmid pRgalR602b"/>
</dbReference>
<accession>A0A0B4X9W8</accession>
<evidence type="ECO:0000256" key="1">
    <source>
        <dbReference type="SAM" id="MobiDB-lite"/>
    </source>
</evidence>
<dbReference type="KEGG" id="rga:RGR602_PB00380"/>
<name>A0A0B4X9W8_9HYPH</name>
<dbReference type="HOGENOM" id="CLU_2773036_0_0_5"/>
<evidence type="ECO:0000313" key="2">
    <source>
        <dbReference type="EMBL" id="AJD43911.1"/>
    </source>
</evidence>
<dbReference type="EMBL" id="CP006879">
    <property type="protein sequence ID" value="AJD43911.1"/>
    <property type="molecule type" value="Genomic_DNA"/>
</dbReference>
<feature type="compositionally biased region" description="Polar residues" evidence="1">
    <location>
        <begin position="1"/>
        <end position="15"/>
    </location>
</feature>
<evidence type="ECO:0000313" key="3">
    <source>
        <dbReference type="Proteomes" id="UP000031368"/>
    </source>
</evidence>
<geneLocation type="plasmid" evidence="2 3">
    <name>pRgalR602b</name>
</geneLocation>
<gene>
    <name evidence="2" type="ORF">RGR602_PB00380</name>
</gene>
<dbReference type="AlphaFoldDB" id="A0A0B4X9W8"/>